<reference evidence="2" key="1">
    <citation type="submission" date="2015-07" db="EMBL/GenBank/DDBJ databases">
        <title>Complete Genome of Thermincola ferriacetica strain Z-0001T.</title>
        <authorList>
            <person name="Lusk B."/>
            <person name="Badalamenti J.P."/>
            <person name="Parameswaran P."/>
            <person name="Bond D.R."/>
            <person name="Torres C.I."/>
        </authorList>
    </citation>
    <scope>NUCLEOTIDE SEQUENCE [LARGE SCALE GENOMIC DNA]</scope>
    <source>
        <strain evidence="2">Z-0001</strain>
    </source>
</reference>
<dbReference type="FunFam" id="3.40.50.1000:FF:000022">
    <property type="entry name" value="Phosphoglycolate phosphatase"/>
    <property type="match status" value="1"/>
</dbReference>
<dbReference type="RefSeq" id="WP_052216986.1">
    <property type="nucleotide sequence ID" value="NZ_LGTE01000003.1"/>
</dbReference>
<keyword evidence="2" id="KW-1185">Reference proteome</keyword>
<dbReference type="InterPro" id="IPR036412">
    <property type="entry name" value="HAD-like_sf"/>
</dbReference>
<sequence length="216" mass="24578">MAYNCILFDLDGTLLNTNTLVLESFRYTFKKHLGREVSDEELYPYFGVPLVDIMKVFDPDQVEEMLHTYRTFNQEKHDELTTLFPGVRETLTELRKKGIKMAVVTSKIKKVALKGLRLFSLDRFFDALIAFEDTEAHKPNPAPINRAMEILNHPAKRKVLMVGDSPFDIQCAVNAGVGSAAVKWSVHGIETLRRYKPDLVLSEFQDLVKITTAKGD</sequence>
<dbReference type="Pfam" id="PF13419">
    <property type="entry name" value="HAD_2"/>
    <property type="match status" value="1"/>
</dbReference>
<dbReference type="SFLD" id="SFLDS00003">
    <property type="entry name" value="Haloacid_Dehalogenase"/>
    <property type="match status" value="1"/>
</dbReference>
<dbReference type="Gene3D" id="1.10.150.240">
    <property type="entry name" value="Putative phosphatase, domain 2"/>
    <property type="match status" value="1"/>
</dbReference>
<dbReference type="Gene3D" id="3.40.50.1000">
    <property type="entry name" value="HAD superfamily/HAD-like"/>
    <property type="match status" value="1"/>
</dbReference>
<keyword evidence="1" id="KW-0378">Hydrolase</keyword>
<gene>
    <name evidence="1" type="ORF">Tfer_0839</name>
</gene>
<accession>A0A0L6W6B0</accession>
<organism evidence="1 2">
    <name type="scientific">Thermincola ferriacetica</name>
    <dbReference type="NCBI Taxonomy" id="281456"/>
    <lineage>
        <taxon>Bacteria</taxon>
        <taxon>Bacillati</taxon>
        <taxon>Bacillota</taxon>
        <taxon>Clostridia</taxon>
        <taxon>Eubacteriales</taxon>
        <taxon>Thermincolaceae</taxon>
        <taxon>Thermincola</taxon>
    </lineage>
</organism>
<dbReference type="AlphaFoldDB" id="A0A0L6W6B0"/>
<dbReference type="NCBIfam" id="NF009804">
    <property type="entry name" value="PRK13288.1"/>
    <property type="match status" value="1"/>
</dbReference>
<evidence type="ECO:0000313" key="2">
    <source>
        <dbReference type="Proteomes" id="UP000037175"/>
    </source>
</evidence>
<evidence type="ECO:0000313" key="1">
    <source>
        <dbReference type="EMBL" id="KNZ70649.1"/>
    </source>
</evidence>
<comment type="caution">
    <text evidence="1">The sequence shown here is derived from an EMBL/GenBank/DDBJ whole genome shotgun (WGS) entry which is preliminary data.</text>
</comment>
<dbReference type="SUPFAM" id="SSF56784">
    <property type="entry name" value="HAD-like"/>
    <property type="match status" value="1"/>
</dbReference>
<dbReference type="InterPro" id="IPR023214">
    <property type="entry name" value="HAD_sf"/>
</dbReference>
<name>A0A0L6W6B0_9FIRM</name>
<dbReference type="Proteomes" id="UP000037175">
    <property type="component" value="Unassembled WGS sequence"/>
</dbReference>
<proteinExistence type="predicted"/>
<dbReference type="InterPro" id="IPR023198">
    <property type="entry name" value="PGP-like_dom2"/>
</dbReference>
<dbReference type="SFLD" id="SFLDG01129">
    <property type="entry name" value="C1.5:_HAD__Beta-PGM__Phosphata"/>
    <property type="match status" value="1"/>
</dbReference>
<dbReference type="GO" id="GO:0005829">
    <property type="term" value="C:cytosol"/>
    <property type="evidence" value="ECO:0007669"/>
    <property type="project" value="TreeGrafter"/>
</dbReference>
<dbReference type="PANTHER" id="PTHR43434">
    <property type="entry name" value="PHOSPHOGLYCOLATE PHOSPHATASE"/>
    <property type="match status" value="1"/>
</dbReference>
<dbReference type="InterPro" id="IPR050155">
    <property type="entry name" value="HAD-like_hydrolase_sf"/>
</dbReference>
<dbReference type="PANTHER" id="PTHR43434:SF26">
    <property type="entry name" value="PYROPHOSPHATASE PPAX"/>
    <property type="match status" value="1"/>
</dbReference>
<protein>
    <submittedName>
        <fullName evidence="1">HAD-superfamily hydrolase</fullName>
    </submittedName>
</protein>
<dbReference type="PRINTS" id="PR00413">
    <property type="entry name" value="HADHALOGNASE"/>
</dbReference>
<dbReference type="GO" id="GO:0008967">
    <property type="term" value="F:phosphoglycolate phosphatase activity"/>
    <property type="evidence" value="ECO:0007669"/>
    <property type="project" value="TreeGrafter"/>
</dbReference>
<dbReference type="NCBIfam" id="TIGR01549">
    <property type="entry name" value="HAD-SF-IA-v1"/>
    <property type="match status" value="1"/>
</dbReference>
<dbReference type="InterPro" id="IPR006439">
    <property type="entry name" value="HAD-SF_hydro_IA"/>
</dbReference>
<dbReference type="GO" id="GO:0006281">
    <property type="term" value="P:DNA repair"/>
    <property type="evidence" value="ECO:0007669"/>
    <property type="project" value="TreeGrafter"/>
</dbReference>
<dbReference type="EMBL" id="LGTE01000003">
    <property type="protein sequence ID" value="KNZ70649.1"/>
    <property type="molecule type" value="Genomic_DNA"/>
</dbReference>
<dbReference type="SFLD" id="SFLDG01135">
    <property type="entry name" value="C1.5.6:_HAD__Beta-PGM__Phospha"/>
    <property type="match status" value="1"/>
</dbReference>
<dbReference type="InterPro" id="IPR041492">
    <property type="entry name" value="HAD_2"/>
</dbReference>